<dbReference type="Gene3D" id="1.10.3470.10">
    <property type="entry name" value="ABC transporter involved in vitamin B12 uptake, BtuC"/>
    <property type="match status" value="1"/>
</dbReference>
<feature type="transmembrane region" description="Helical" evidence="7">
    <location>
        <begin position="215"/>
        <end position="236"/>
    </location>
</feature>
<feature type="transmembrane region" description="Helical" evidence="7">
    <location>
        <begin position="64"/>
        <end position="83"/>
    </location>
</feature>
<dbReference type="EMBL" id="CAACVI010000007">
    <property type="protein sequence ID" value="VEN73323.1"/>
    <property type="molecule type" value="Genomic_DNA"/>
</dbReference>
<organism evidence="8">
    <name type="scientific">uncultured Desulfobacteraceae bacterium</name>
    <dbReference type="NCBI Taxonomy" id="218296"/>
    <lineage>
        <taxon>Bacteria</taxon>
        <taxon>Pseudomonadati</taxon>
        <taxon>Thermodesulfobacteriota</taxon>
        <taxon>Desulfobacteria</taxon>
        <taxon>Desulfobacterales</taxon>
        <taxon>Desulfobacteraceae</taxon>
        <taxon>environmental samples</taxon>
    </lineage>
</organism>
<proteinExistence type="inferred from homology"/>
<dbReference type="InterPro" id="IPR001626">
    <property type="entry name" value="ABC_TroCD"/>
</dbReference>
<evidence type="ECO:0000256" key="3">
    <source>
        <dbReference type="ARBA" id="ARBA00022692"/>
    </source>
</evidence>
<keyword evidence="5 7" id="KW-0472">Membrane</keyword>
<evidence type="ECO:0000256" key="7">
    <source>
        <dbReference type="SAM" id="Phobius"/>
    </source>
</evidence>
<reference evidence="8" key="1">
    <citation type="submission" date="2019-01" db="EMBL/GenBank/DDBJ databases">
        <authorList>
            <consortium name="Genoscope - CEA"/>
            <person name="William W."/>
        </authorList>
    </citation>
    <scope>NUCLEOTIDE SEQUENCE</scope>
    <source>
        <strain evidence="8">CR-1</strain>
    </source>
</reference>
<dbReference type="GO" id="GO:0043190">
    <property type="term" value="C:ATP-binding cassette (ABC) transporter complex"/>
    <property type="evidence" value="ECO:0007669"/>
    <property type="project" value="InterPro"/>
</dbReference>
<feature type="transmembrane region" description="Helical" evidence="7">
    <location>
        <begin position="242"/>
        <end position="262"/>
    </location>
</feature>
<evidence type="ECO:0000256" key="4">
    <source>
        <dbReference type="ARBA" id="ARBA00022989"/>
    </source>
</evidence>
<gene>
    <name evidence="8" type="ORF">EPICR_150040</name>
</gene>
<sequence length="272" mass="28694">MMDFLEFEFMRNALAAGVLAGIICGIMGSLVVVNRIVFLSGGVAHAAYGGIGMALYFGWPYMAGAMGFSLAAAMVMAGVSVGARGRSDTVIGVIWAVGMALGVILTDLTPGYNADLMGYLFGSILAVSQLDILVMGGATVLIAVLAFFYYPELLALSYDEEFAGIRGAPTRVLYFIMIAMLSATVVLIIRVTGLILVIALLTIPPFIMEKRVKSLAGMMAGSSLLGALFIVAGLWLSWTFNLTSGAAVIMVGGAAFFLSLALERAILFIRKR</sequence>
<feature type="transmembrane region" description="Helical" evidence="7">
    <location>
        <begin position="12"/>
        <end position="30"/>
    </location>
</feature>
<dbReference type="InterPro" id="IPR037294">
    <property type="entry name" value="ABC_BtuC-like"/>
</dbReference>
<feature type="transmembrane region" description="Helical" evidence="7">
    <location>
        <begin position="120"/>
        <end position="150"/>
    </location>
</feature>
<evidence type="ECO:0008006" key="9">
    <source>
        <dbReference type="Google" id="ProtNLM"/>
    </source>
</evidence>
<dbReference type="CDD" id="cd06550">
    <property type="entry name" value="TM_ABC_iron-siderophores_like"/>
    <property type="match status" value="1"/>
</dbReference>
<keyword evidence="6" id="KW-0813">Transport</keyword>
<keyword evidence="4 7" id="KW-1133">Transmembrane helix</keyword>
<feature type="transmembrane region" description="Helical" evidence="7">
    <location>
        <begin position="172"/>
        <end position="203"/>
    </location>
</feature>
<dbReference type="AlphaFoldDB" id="A0A484HF39"/>
<feature type="transmembrane region" description="Helical" evidence="7">
    <location>
        <begin position="89"/>
        <end position="108"/>
    </location>
</feature>
<comment type="similarity">
    <text evidence="2 6">Belongs to the ABC-3 integral membrane protein family.</text>
</comment>
<dbReference type="PANTHER" id="PTHR30477">
    <property type="entry name" value="ABC-TRANSPORTER METAL-BINDING PROTEIN"/>
    <property type="match status" value="1"/>
</dbReference>
<evidence type="ECO:0000313" key="8">
    <source>
        <dbReference type="EMBL" id="VEN73323.1"/>
    </source>
</evidence>
<feature type="transmembrane region" description="Helical" evidence="7">
    <location>
        <begin position="36"/>
        <end position="57"/>
    </location>
</feature>
<accession>A0A484HF39</accession>
<dbReference type="GO" id="GO:0055085">
    <property type="term" value="P:transmembrane transport"/>
    <property type="evidence" value="ECO:0007669"/>
    <property type="project" value="InterPro"/>
</dbReference>
<dbReference type="Pfam" id="PF00950">
    <property type="entry name" value="ABC-3"/>
    <property type="match status" value="1"/>
</dbReference>
<evidence type="ECO:0000256" key="5">
    <source>
        <dbReference type="ARBA" id="ARBA00023136"/>
    </source>
</evidence>
<name>A0A484HF39_9BACT</name>
<protein>
    <recommendedName>
        <fullName evidence="9">Metal ABC transporter permease</fullName>
    </recommendedName>
</protein>
<dbReference type="SUPFAM" id="SSF81345">
    <property type="entry name" value="ABC transporter involved in vitamin B12 uptake, BtuC"/>
    <property type="match status" value="1"/>
</dbReference>
<dbReference type="PANTHER" id="PTHR30477:SF18">
    <property type="entry name" value="METAL TRANSPORT SYSTEM MEMBRANE PROTEIN CT_417-RELATED"/>
    <property type="match status" value="1"/>
</dbReference>
<comment type="subcellular location">
    <subcellularLocation>
        <location evidence="6">Cell membrane</location>
        <topology evidence="6">Multi-pass membrane protein</topology>
    </subcellularLocation>
    <subcellularLocation>
        <location evidence="1">Membrane</location>
        <topology evidence="1">Multi-pass membrane protein</topology>
    </subcellularLocation>
</comment>
<dbReference type="GO" id="GO:0010043">
    <property type="term" value="P:response to zinc ion"/>
    <property type="evidence" value="ECO:0007669"/>
    <property type="project" value="TreeGrafter"/>
</dbReference>
<evidence type="ECO:0000256" key="1">
    <source>
        <dbReference type="ARBA" id="ARBA00004141"/>
    </source>
</evidence>
<evidence type="ECO:0000256" key="2">
    <source>
        <dbReference type="ARBA" id="ARBA00008034"/>
    </source>
</evidence>
<keyword evidence="3 6" id="KW-0812">Transmembrane</keyword>
<evidence type="ECO:0000256" key="6">
    <source>
        <dbReference type="RuleBase" id="RU003943"/>
    </source>
</evidence>